<dbReference type="EMBL" id="UZAN01045877">
    <property type="protein sequence ID" value="VDP83340.1"/>
    <property type="molecule type" value="Genomic_DNA"/>
</dbReference>
<keyword evidence="2" id="KW-0472">Membrane</keyword>
<dbReference type="WBParaSite" id="ECPE_0000838801-mRNA-1">
    <property type="protein sequence ID" value="ECPE_0000838801-mRNA-1"/>
    <property type="gene ID" value="ECPE_0000838801"/>
</dbReference>
<feature type="compositionally biased region" description="Polar residues" evidence="1">
    <location>
        <begin position="36"/>
        <end position="45"/>
    </location>
</feature>
<evidence type="ECO:0000256" key="2">
    <source>
        <dbReference type="SAM" id="Phobius"/>
    </source>
</evidence>
<name>A0A183AN27_9TREM</name>
<evidence type="ECO:0000313" key="3">
    <source>
        <dbReference type="EMBL" id="VDP83340.1"/>
    </source>
</evidence>
<protein>
    <submittedName>
        <fullName evidence="5">Miff domain-containing protein</fullName>
    </submittedName>
</protein>
<evidence type="ECO:0000313" key="5">
    <source>
        <dbReference type="WBParaSite" id="ECPE_0000838801-mRNA-1"/>
    </source>
</evidence>
<dbReference type="OrthoDB" id="3183924at2759"/>
<accession>A0A183AN27</accession>
<reference evidence="3 4" key="2">
    <citation type="submission" date="2018-11" db="EMBL/GenBank/DDBJ databases">
        <authorList>
            <consortium name="Pathogen Informatics"/>
        </authorList>
    </citation>
    <scope>NUCLEOTIDE SEQUENCE [LARGE SCALE GENOMIC DNA]</scope>
    <source>
        <strain evidence="3 4">Egypt</strain>
    </source>
</reference>
<feature type="region of interest" description="Disordered" evidence="1">
    <location>
        <begin position="29"/>
        <end position="48"/>
    </location>
</feature>
<dbReference type="AlphaFoldDB" id="A0A183AN27"/>
<keyword evidence="4" id="KW-1185">Reference proteome</keyword>
<gene>
    <name evidence="3" type="ORF">ECPE_LOCUS8362</name>
</gene>
<proteinExistence type="predicted"/>
<keyword evidence="2" id="KW-1133">Transmembrane helix</keyword>
<sequence>MTLRAALTDFAVSLSRCYLERDYLDDSYLPEREPNSVPSTNTSSLAGDACDYAETDDERVIRTSFIEFSKIIRNVEEARKTMLVGLLFHICVGAYLAVRRNKYSTNNNESGDTELYG</sequence>
<dbReference type="Proteomes" id="UP000272942">
    <property type="component" value="Unassembled WGS sequence"/>
</dbReference>
<evidence type="ECO:0000313" key="4">
    <source>
        <dbReference type="Proteomes" id="UP000272942"/>
    </source>
</evidence>
<feature type="transmembrane region" description="Helical" evidence="2">
    <location>
        <begin position="81"/>
        <end position="98"/>
    </location>
</feature>
<keyword evidence="2" id="KW-0812">Transmembrane</keyword>
<organism evidence="5">
    <name type="scientific">Echinostoma caproni</name>
    <dbReference type="NCBI Taxonomy" id="27848"/>
    <lineage>
        <taxon>Eukaryota</taxon>
        <taxon>Metazoa</taxon>
        <taxon>Spiralia</taxon>
        <taxon>Lophotrochozoa</taxon>
        <taxon>Platyhelminthes</taxon>
        <taxon>Trematoda</taxon>
        <taxon>Digenea</taxon>
        <taxon>Plagiorchiida</taxon>
        <taxon>Echinostomata</taxon>
        <taxon>Echinostomatoidea</taxon>
        <taxon>Echinostomatidae</taxon>
        <taxon>Echinostoma</taxon>
    </lineage>
</organism>
<evidence type="ECO:0000256" key="1">
    <source>
        <dbReference type="SAM" id="MobiDB-lite"/>
    </source>
</evidence>
<reference evidence="5" key="1">
    <citation type="submission" date="2016-06" db="UniProtKB">
        <authorList>
            <consortium name="WormBaseParasite"/>
        </authorList>
    </citation>
    <scope>IDENTIFICATION</scope>
</reference>